<evidence type="ECO:0000256" key="7">
    <source>
        <dbReference type="SAM" id="MobiDB-lite"/>
    </source>
</evidence>
<proteinExistence type="predicted"/>
<dbReference type="InterPro" id="IPR000679">
    <property type="entry name" value="Znf_GATA"/>
</dbReference>
<dbReference type="PRINTS" id="PR00619">
    <property type="entry name" value="GATAZNFINGER"/>
</dbReference>
<evidence type="ECO:0000256" key="3">
    <source>
        <dbReference type="ARBA" id="ARBA00022771"/>
    </source>
</evidence>
<protein>
    <recommendedName>
        <fullName evidence="8">GATA-type domain-containing protein</fullName>
    </recommendedName>
</protein>
<accession>A0A4P9ZCQ2</accession>
<dbReference type="Proteomes" id="UP000268321">
    <property type="component" value="Unassembled WGS sequence"/>
</dbReference>
<evidence type="ECO:0000256" key="4">
    <source>
        <dbReference type="ARBA" id="ARBA00022833"/>
    </source>
</evidence>
<dbReference type="GO" id="GO:0000122">
    <property type="term" value="P:negative regulation of transcription by RNA polymerase II"/>
    <property type="evidence" value="ECO:0007669"/>
    <property type="project" value="TreeGrafter"/>
</dbReference>
<dbReference type="CDD" id="cd00202">
    <property type="entry name" value="ZnF_GATA"/>
    <property type="match status" value="1"/>
</dbReference>
<keyword evidence="10" id="KW-1185">Reference proteome</keyword>
<dbReference type="PROSITE" id="PS00344">
    <property type="entry name" value="GATA_ZN_FINGER_1"/>
    <property type="match status" value="1"/>
</dbReference>
<evidence type="ECO:0000256" key="1">
    <source>
        <dbReference type="ARBA" id="ARBA00004123"/>
    </source>
</evidence>
<feature type="region of interest" description="Disordered" evidence="7">
    <location>
        <begin position="309"/>
        <end position="332"/>
    </location>
</feature>
<dbReference type="InterPro" id="IPR039355">
    <property type="entry name" value="Transcription_factor_GATA"/>
</dbReference>
<dbReference type="Pfam" id="PF00320">
    <property type="entry name" value="GATA"/>
    <property type="match status" value="1"/>
</dbReference>
<dbReference type="AlphaFoldDB" id="A0A4P9ZCQ2"/>
<dbReference type="GO" id="GO:0008270">
    <property type="term" value="F:zinc ion binding"/>
    <property type="evidence" value="ECO:0007669"/>
    <property type="project" value="UniProtKB-KW"/>
</dbReference>
<name>A0A4P9ZCQ2_9ASCO</name>
<keyword evidence="5" id="KW-0539">Nucleus</keyword>
<dbReference type="SUPFAM" id="SSF57716">
    <property type="entry name" value="Glucocorticoid receptor-like (DNA-binding domain)"/>
    <property type="match status" value="1"/>
</dbReference>
<evidence type="ECO:0000256" key="6">
    <source>
        <dbReference type="PROSITE-ProRule" id="PRU00094"/>
    </source>
</evidence>
<evidence type="ECO:0000256" key="2">
    <source>
        <dbReference type="ARBA" id="ARBA00022723"/>
    </source>
</evidence>
<dbReference type="EMBL" id="ML004479">
    <property type="protein sequence ID" value="RKP29640.1"/>
    <property type="molecule type" value="Genomic_DNA"/>
</dbReference>
<evidence type="ECO:0000313" key="9">
    <source>
        <dbReference type="EMBL" id="RKP29640.1"/>
    </source>
</evidence>
<dbReference type="GO" id="GO:0000981">
    <property type="term" value="F:DNA-binding transcription factor activity, RNA polymerase II-specific"/>
    <property type="evidence" value="ECO:0007669"/>
    <property type="project" value="TreeGrafter"/>
</dbReference>
<evidence type="ECO:0000259" key="8">
    <source>
        <dbReference type="PROSITE" id="PS50114"/>
    </source>
</evidence>
<sequence length="418" mass="45407">MSSHQTTNATLNGVTRLDFVQDIDDLSLFPAYLKETPLPPSEQASNLDRRVNTQKVMKPANTRVTKPPVPKQATLSPFATGDTEPFDYVAHIRRISQEEYGLGAHKSLKSASLAKTSSLFSPSTAYRDTSTRKNSARNSMAATPLAKSVLLPVNGYLTSLFSETPARVTRRKSVPVSKPVKTQAPSNFLSSYINLLESALKNDLRKSPSSMLLHATSSITSKADPKTAKNTLQCFNCKTRSTPRWRTNQQGDVLCNACGLFYKLHGILRLANTSQASNNGSSSAGGNYNGTLVHSNVFPNEIWNISQFTNEPGSTPSFPDSSDGSTSWNKDTAVSAQPDNAIHLYSASAPMYPLAGGSNYVPTFQDLQHNPASQVEGPQIFANEFNSMSNGGTDPDIFFSENLFPLDSFAFGTEKEQA</sequence>
<organism evidence="9 10">
    <name type="scientific">Metschnikowia bicuspidata</name>
    <dbReference type="NCBI Taxonomy" id="27322"/>
    <lineage>
        <taxon>Eukaryota</taxon>
        <taxon>Fungi</taxon>
        <taxon>Dikarya</taxon>
        <taxon>Ascomycota</taxon>
        <taxon>Saccharomycotina</taxon>
        <taxon>Pichiomycetes</taxon>
        <taxon>Metschnikowiaceae</taxon>
        <taxon>Metschnikowia</taxon>
    </lineage>
</organism>
<feature type="domain" description="GATA-type" evidence="8">
    <location>
        <begin position="228"/>
        <end position="269"/>
    </location>
</feature>
<gene>
    <name evidence="9" type="ORF">METBISCDRAFT_24047</name>
</gene>
<reference evidence="10" key="1">
    <citation type="journal article" date="2018" name="Nat. Microbiol.">
        <title>Leveraging single-cell genomics to expand the fungal tree of life.</title>
        <authorList>
            <person name="Ahrendt S.R."/>
            <person name="Quandt C.A."/>
            <person name="Ciobanu D."/>
            <person name="Clum A."/>
            <person name="Salamov A."/>
            <person name="Andreopoulos B."/>
            <person name="Cheng J.F."/>
            <person name="Woyke T."/>
            <person name="Pelin A."/>
            <person name="Henrissat B."/>
            <person name="Reynolds N.K."/>
            <person name="Benny G.L."/>
            <person name="Smith M.E."/>
            <person name="James T.Y."/>
            <person name="Grigoriev I.V."/>
        </authorList>
    </citation>
    <scope>NUCLEOTIDE SEQUENCE [LARGE SCALE GENOMIC DNA]</scope>
    <source>
        <strain evidence="10">Baker2002</strain>
    </source>
</reference>
<dbReference type="GO" id="GO:0000978">
    <property type="term" value="F:RNA polymerase II cis-regulatory region sequence-specific DNA binding"/>
    <property type="evidence" value="ECO:0007669"/>
    <property type="project" value="TreeGrafter"/>
</dbReference>
<dbReference type="GO" id="GO:0005634">
    <property type="term" value="C:nucleus"/>
    <property type="evidence" value="ECO:0007669"/>
    <property type="project" value="UniProtKB-SubCell"/>
</dbReference>
<dbReference type="Gene3D" id="3.30.50.10">
    <property type="entry name" value="Erythroid Transcription Factor GATA-1, subunit A"/>
    <property type="match status" value="1"/>
</dbReference>
<keyword evidence="4" id="KW-0862">Zinc</keyword>
<dbReference type="SMART" id="SM00401">
    <property type="entry name" value="ZnF_GATA"/>
    <property type="match status" value="1"/>
</dbReference>
<evidence type="ECO:0000256" key="5">
    <source>
        <dbReference type="ARBA" id="ARBA00023242"/>
    </source>
</evidence>
<evidence type="ECO:0000313" key="10">
    <source>
        <dbReference type="Proteomes" id="UP000268321"/>
    </source>
</evidence>
<dbReference type="PANTHER" id="PTHR10071:SF281">
    <property type="entry name" value="BOX A-BINDING FACTOR-RELATED"/>
    <property type="match status" value="1"/>
</dbReference>
<dbReference type="PANTHER" id="PTHR10071">
    <property type="entry name" value="TRANSCRIPTION FACTOR GATA FAMILY MEMBER"/>
    <property type="match status" value="1"/>
</dbReference>
<dbReference type="OrthoDB" id="515401at2759"/>
<dbReference type="PROSITE" id="PS50114">
    <property type="entry name" value="GATA_ZN_FINGER_2"/>
    <property type="match status" value="1"/>
</dbReference>
<keyword evidence="3 6" id="KW-0863">Zinc-finger</keyword>
<dbReference type="GO" id="GO:0045944">
    <property type="term" value="P:positive regulation of transcription by RNA polymerase II"/>
    <property type="evidence" value="ECO:0007669"/>
    <property type="project" value="TreeGrafter"/>
</dbReference>
<keyword evidence="2" id="KW-0479">Metal-binding</keyword>
<comment type="subcellular location">
    <subcellularLocation>
        <location evidence="1">Nucleus</location>
    </subcellularLocation>
</comment>
<dbReference type="InterPro" id="IPR013088">
    <property type="entry name" value="Znf_NHR/GATA"/>
</dbReference>